<proteinExistence type="predicted"/>
<dbReference type="OrthoDB" id="2426716at2759"/>
<evidence type="ECO:0000313" key="2">
    <source>
        <dbReference type="Proteomes" id="UP000748756"/>
    </source>
</evidence>
<dbReference type="EMBL" id="JAAAUQ010000529">
    <property type="protein sequence ID" value="KAF9149434.1"/>
    <property type="molecule type" value="Genomic_DNA"/>
</dbReference>
<reference evidence="1" key="1">
    <citation type="journal article" date="2020" name="Fungal Divers.">
        <title>Resolving the Mortierellaceae phylogeny through synthesis of multi-gene phylogenetics and phylogenomics.</title>
        <authorList>
            <person name="Vandepol N."/>
            <person name="Liber J."/>
            <person name="Desiro A."/>
            <person name="Na H."/>
            <person name="Kennedy M."/>
            <person name="Barry K."/>
            <person name="Grigoriev I.V."/>
            <person name="Miller A.N."/>
            <person name="O'Donnell K."/>
            <person name="Stajich J.E."/>
            <person name="Bonito G."/>
        </authorList>
    </citation>
    <scope>NUCLEOTIDE SEQUENCE</scope>
    <source>
        <strain evidence="1">NRRL 6426</strain>
    </source>
</reference>
<organism evidence="1 2">
    <name type="scientific">Linnemannia schmuckeri</name>
    <dbReference type="NCBI Taxonomy" id="64567"/>
    <lineage>
        <taxon>Eukaryota</taxon>
        <taxon>Fungi</taxon>
        <taxon>Fungi incertae sedis</taxon>
        <taxon>Mucoromycota</taxon>
        <taxon>Mortierellomycotina</taxon>
        <taxon>Mortierellomycetes</taxon>
        <taxon>Mortierellales</taxon>
        <taxon>Mortierellaceae</taxon>
        <taxon>Linnemannia</taxon>
    </lineage>
</organism>
<sequence length="140" mass="15957">MTWSNFSTVALRWPPLLRTNDSAVPSVVIVMDVVTRWNSTLLMAQRLLQLRIAIEMMFEDLLQSNKQARKKLKPLMLVESDWDFVKEAVHALRLMETITLVFSSKSKGLAASLYPWVASIRDELAGLKVHSDIVAKFRQG</sequence>
<comment type="caution">
    <text evidence="1">The sequence shown here is derived from an EMBL/GenBank/DDBJ whole genome shotgun (WGS) entry which is preliminary data.</text>
</comment>
<evidence type="ECO:0000313" key="1">
    <source>
        <dbReference type="EMBL" id="KAF9149434.1"/>
    </source>
</evidence>
<gene>
    <name evidence="1" type="ORF">BG015_008761</name>
</gene>
<protein>
    <submittedName>
        <fullName evidence="1">Uncharacterized protein</fullName>
    </submittedName>
</protein>
<dbReference type="Proteomes" id="UP000748756">
    <property type="component" value="Unassembled WGS sequence"/>
</dbReference>
<dbReference type="AlphaFoldDB" id="A0A9P5V9W1"/>
<keyword evidence="2" id="KW-1185">Reference proteome</keyword>
<accession>A0A9P5V9W1</accession>
<dbReference type="SUPFAM" id="SSF53098">
    <property type="entry name" value="Ribonuclease H-like"/>
    <property type="match status" value="1"/>
</dbReference>
<name>A0A9P5V9W1_9FUNG</name>
<dbReference type="InterPro" id="IPR012337">
    <property type="entry name" value="RNaseH-like_sf"/>
</dbReference>